<keyword evidence="2" id="KW-1185">Reference proteome</keyword>
<reference evidence="1 2" key="1">
    <citation type="submission" date="2019-08" db="EMBL/GenBank/DDBJ databases">
        <title>In-depth cultivation of the pig gut microbiome towards novel bacterial diversity and tailored functional studies.</title>
        <authorList>
            <person name="Wylensek D."/>
            <person name="Hitch T.C.A."/>
            <person name="Clavel T."/>
        </authorList>
    </citation>
    <scope>NUCLEOTIDE SEQUENCE [LARGE SCALE GENOMIC DNA]</scope>
    <source>
        <strain evidence="1 2">CA-Schmier-601-WT-3</strain>
    </source>
</reference>
<dbReference type="AlphaFoldDB" id="A0A844FU27"/>
<evidence type="ECO:0000313" key="2">
    <source>
        <dbReference type="Proteomes" id="UP000442619"/>
    </source>
</evidence>
<proteinExistence type="predicted"/>
<protein>
    <submittedName>
        <fullName evidence="1">Uncharacterized protein</fullName>
    </submittedName>
</protein>
<dbReference type="Proteomes" id="UP000442619">
    <property type="component" value="Unassembled WGS sequence"/>
</dbReference>
<dbReference type="EMBL" id="VUNM01000007">
    <property type="protein sequence ID" value="MST88890.1"/>
    <property type="molecule type" value="Genomic_DNA"/>
</dbReference>
<name>A0A844FU27_9FIRM</name>
<evidence type="ECO:0000313" key="1">
    <source>
        <dbReference type="EMBL" id="MST88890.1"/>
    </source>
</evidence>
<gene>
    <name evidence="1" type="ORF">FYJ79_04750</name>
</gene>
<comment type="caution">
    <text evidence="1">The sequence shown here is derived from an EMBL/GenBank/DDBJ whole genome shotgun (WGS) entry which is preliminary data.</text>
</comment>
<accession>A0A844FU27</accession>
<sequence length="95" mass="10775">MKRNKDGKKVRIMKGYNSDYNGGSIPYLVNRKDYNAASSSTVGKVDSVSIVANVHSLPTTGTANSVTRNYKEHKLEQERYYGNDRKADRLFKSRK</sequence>
<organism evidence="1 2">
    <name type="scientific">Sharpea porci</name>
    <dbReference type="NCBI Taxonomy" id="2652286"/>
    <lineage>
        <taxon>Bacteria</taxon>
        <taxon>Bacillati</taxon>
        <taxon>Bacillota</taxon>
        <taxon>Erysipelotrichia</taxon>
        <taxon>Erysipelotrichales</taxon>
        <taxon>Coprobacillaceae</taxon>
        <taxon>Sharpea</taxon>
    </lineage>
</organism>